<keyword evidence="2" id="KW-1185">Reference proteome</keyword>
<proteinExistence type="predicted"/>
<evidence type="ECO:0000313" key="1">
    <source>
        <dbReference type="EMBL" id="KUM59639.1"/>
    </source>
</evidence>
<protein>
    <submittedName>
        <fullName evidence="1">Uncharacterized protein</fullName>
    </submittedName>
</protein>
<reference evidence="1 2" key="1">
    <citation type="submission" date="2015-10" db="EMBL/GenBank/DDBJ databases">
        <title>Genome sequencing of Penicillium freii.</title>
        <authorList>
            <person name="Nguyen H.D."/>
            <person name="Visagie C.M."/>
            <person name="Seifert K.A."/>
        </authorList>
    </citation>
    <scope>NUCLEOTIDE SEQUENCE [LARGE SCALE GENOMIC DNA]</scope>
    <source>
        <strain evidence="1 2">DAOM 242723</strain>
    </source>
</reference>
<organism evidence="1 2">
    <name type="scientific">Penicillium freii</name>
    <dbReference type="NCBI Taxonomy" id="48697"/>
    <lineage>
        <taxon>Eukaryota</taxon>
        <taxon>Fungi</taxon>
        <taxon>Dikarya</taxon>
        <taxon>Ascomycota</taxon>
        <taxon>Pezizomycotina</taxon>
        <taxon>Eurotiomycetes</taxon>
        <taxon>Eurotiomycetidae</taxon>
        <taxon>Eurotiales</taxon>
        <taxon>Aspergillaceae</taxon>
        <taxon>Penicillium</taxon>
    </lineage>
</organism>
<comment type="caution">
    <text evidence="1">The sequence shown here is derived from an EMBL/GenBank/DDBJ whole genome shotgun (WGS) entry which is preliminary data.</text>
</comment>
<gene>
    <name evidence="1" type="ORF">ACN42_g7505</name>
</gene>
<evidence type="ECO:0000313" key="2">
    <source>
        <dbReference type="Proteomes" id="UP000055045"/>
    </source>
</evidence>
<dbReference type="EMBL" id="LLXE01000214">
    <property type="protein sequence ID" value="KUM59639.1"/>
    <property type="molecule type" value="Genomic_DNA"/>
</dbReference>
<dbReference type="Proteomes" id="UP000055045">
    <property type="component" value="Unassembled WGS sequence"/>
</dbReference>
<sequence length="105" mass="12020">MVVIAVLTFSETSKRKKKMPSSRIELETFGCQSCYQECHMKGYETDVMTKLDHEGCRPSCRIDHLDRLSPTAREMPRCQVEEYNRLGADQNRTDGSTSIVDCILL</sequence>
<accession>A0A101MFI8</accession>
<dbReference type="AlphaFoldDB" id="A0A101MFI8"/>
<name>A0A101MFI8_PENFR</name>